<evidence type="ECO:0000313" key="1">
    <source>
        <dbReference type="EMBL" id="MFD1515911.1"/>
    </source>
</evidence>
<evidence type="ECO:0000313" key="2">
    <source>
        <dbReference type="Proteomes" id="UP001597114"/>
    </source>
</evidence>
<keyword evidence="2" id="KW-1185">Reference proteome</keyword>
<dbReference type="Pfam" id="PF22673">
    <property type="entry name" value="MCP-like_PDC_1"/>
    <property type="match status" value="1"/>
</dbReference>
<dbReference type="Gene3D" id="3.30.450.20">
    <property type="entry name" value="PAS domain"/>
    <property type="match status" value="1"/>
</dbReference>
<evidence type="ECO:0008006" key="3">
    <source>
        <dbReference type="Google" id="ProtNLM"/>
    </source>
</evidence>
<dbReference type="Proteomes" id="UP001597114">
    <property type="component" value="Unassembled WGS sequence"/>
</dbReference>
<accession>A0ABW4EJW2</accession>
<gene>
    <name evidence="1" type="ORF">ACFSJD_00335</name>
</gene>
<protein>
    <recommendedName>
        <fullName evidence="3">Cache domain-containing protein</fullName>
    </recommendedName>
</protein>
<comment type="caution">
    <text evidence="1">The sequence shown here is derived from an EMBL/GenBank/DDBJ whole genome shotgun (WGS) entry which is preliminary data.</text>
</comment>
<dbReference type="RefSeq" id="WP_344724657.1">
    <property type="nucleotide sequence ID" value="NZ_BAAAUS010000027.1"/>
</dbReference>
<name>A0ABW4EJW2_9PSEU</name>
<organism evidence="1 2">
    <name type="scientific">Pseudonocardia yunnanensis</name>
    <dbReference type="NCBI Taxonomy" id="58107"/>
    <lineage>
        <taxon>Bacteria</taxon>
        <taxon>Bacillati</taxon>
        <taxon>Actinomycetota</taxon>
        <taxon>Actinomycetes</taxon>
        <taxon>Pseudonocardiales</taxon>
        <taxon>Pseudonocardiaceae</taxon>
        <taxon>Pseudonocardia</taxon>
    </lineage>
</organism>
<dbReference type="CDD" id="cd12913">
    <property type="entry name" value="PDC1_MCP_like"/>
    <property type="match status" value="1"/>
</dbReference>
<dbReference type="EMBL" id="JBHUCO010000001">
    <property type="protein sequence ID" value="MFD1515911.1"/>
    <property type="molecule type" value="Genomic_DNA"/>
</dbReference>
<sequence length="250" mass="27270">MGEHRVSTSDRVDDAAARQAATLIGTVVERVFHSVAAVRDGVLDAHRAARQRGEPMADRDVTAMRDTLVDLLRSKREIAVGMGVIVAPGFLADQPLRVEWWQCEPERGDPRRLDVDLNPHSVGFYDYAAADWFVVPRRTGHRHVVGPYVDVHGTDRYLLTLTVPVVADGEFVGVAGADIPVGRFETLVLRELGDLAVDVVVVNPEDRVVLSTSARWLAGSLATPAAMLDAARVRTVTLADPPWQVVVFPG</sequence>
<reference evidence="2" key="1">
    <citation type="journal article" date="2019" name="Int. J. Syst. Evol. Microbiol.">
        <title>The Global Catalogue of Microorganisms (GCM) 10K type strain sequencing project: providing services to taxonomists for standard genome sequencing and annotation.</title>
        <authorList>
            <consortium name="The Broad Institute Genomics Platform"/>
            <consortium name="The Broad Institute Genome Sequencing Center for Infectious Disease"/>
            <person name="Wu L."/>
            <person name="Ma J."/>
        </authorList>
    </citation>
    <scope>NUCLEOTIDE SEQUENCE [LARGE SCALE GENOMIC DNA]</scope>
    <source>
        <strain evidence="2">CCM 7043</strain>
    </source>
</reference>
<proteinExistence type="predicted"/>